<evidence type="ECO:0000256" key="2">
    <source>
        <dbReference type="ARBA" id="ARBA00023015"/>
    </source>
</evidence>
<evidence type="ECO:0000256" key="1">
    <source>
        <dbReference type="ARBA" id="ARBA00009437"/>
    </source>
</evidence>
<keyword evidence="2" id="KW-0805">Transcription regulation</keyword>
<dbReference type="InterPro" id="IPR036390">
    <property type="entry name" value="WH_DNA-bd_sf"/>
</dbReference>
<organism evidence="6 7">
    <name type="scientific">Candidatus Avoscillospira stercorigallinarum</name>
    <dbReference type="NCBI Taxonomy" id="2840708"/>
    <lineage>
        <taxon>Bacteria</taxon>
        <taxon>Bacillati</taxon>
        <taxon>Bacillota</taxon>
        <taxon>Clostridia</taxon>
        <taxon>Eubacteriales</taxon>
        <taxon>Oscillospiraceae</taxon>
        <taxon>Oscillospiraceae incertae sedis</taxon>
        <taxon>Candidatus Avoscillospira</taxon>
    </lineage>
</organism>
<keyword evidence="4" id="KW-0804">Transcription</keyword>
<dbReference type="SUPFAM" id="SSF46785">
    <property type="entry name" value="Winged helix' DNA-binding domain"/>
    <property type="match status" value="1"/>
</dbReference>
<dbReference type="SUPFAM" id="SSF53850">
    <property type="entry name" value="Periplasmic binding protein-like II"/>
    <property type="match status" value="1"/>
</dbReference>
<dbReference type="AlphaFoldDB" id="A0A9D0Z895"/>
<dbReference type="Pfam" id="PF03466">
    <property type="entry name" value="LysR_substrate"/>
    <property type="match status" value="1"/>
</dbReference>
<dbReference type="Gene3D" id="1.10.10.10">
    <property type="entry name" value="Winged helix-like DNA-binding domain superfamily/Winged helix DNA-binding domain"/>
    <property type="match status" value="1"/>
</dbReference>
<dbReference type="GO" id="GO:0032993">
    <property type="term" value="C:protein-DNA complex"/>
    <property type="evidence" value="ECO:0007669"/>
    <property type="project" value="TreeGrafter"/>
</dbReference>
<comment type="caution">
    <text evidence="6">The sequence shown here is derived from an EMBL/GenBank/DDBJ whole genome shotgun (WGS) entry which is preliminary data.</text>
</comment>
<gene>
    <name evidence="6" type="ORF">IAA67_05175</name>
</gene>
<comment type="similarity">
    <text evidence="1">Belongs to the LysR transcriptional regulatory family.</text>
</comment>
<evidence type="ECO:0000313" key="6">
    <source>
        <dbReference type="EMBL" id="HIQ69703.1"/>
    </source>
</evidence>
<protein>
    <submittedName>
        <fullName evidence="6">LysR family transcriptional regulator</fullName>
    </submittedName>
</protein>
<dbReference type="GO" id="GO:0003677">
    <property type="term" value="F:DNA binding"/>
    <property type="evidence" value="ECO:0007669"/>
    <property type="project" value="UniProtKB-KW"/>
</dbReference>
<dbReference type="Pfam" id="PF00126">
    <property type="entry name" value="HTH_1"/>
    <property type="match status" value="1"/>
</dbReference>
<evidence type="ECO:0000259" key="5">
    <source>
        <dbReference type="PROSITE" id="PS50931"/>
    </source>
</evidence>
<dbReference type="PANTHER" id="PTHR30346">
    <property type="entry name" value="TRANSCRIPTIONAL DUAL REGULATOR HCAR-RELATED"/>
    <property type="match status" value="1"/>
</dbReference>
<dbReference type="Gene3D" id="3.40.190.290">
    <property type="match status" value="1"/>
</dbReference>
<dbReference type="EMBL" id="DVFN01000077">
    <property type="protein sequence ID" value="HIQ69703.1"/>
    <property type="molecule type" value="Genomic_DNA"/>
</dbReference>
<feature type="domain" description="HTH lysR-type" evidence="5">
    <location>
        <begin position="1"/>
        <end position="42"/>
    </location>
</feature>
<dbReference type="PRINTS" id="PR00039">
    <property type="entry name" value="HTHLYSR"/>
</dbReference>
<dbReference type="GO" id="GO:0003700">
    <property type="term" value="F:DNA-binding transcription factor activity"/>
    <property type="evidence" value="ECO:0007669"/>
    <property type="project" value="InterPro"/>
</dbReference>
<evidence type="ECO:0000256" key="3">
    <source>
        <dbReference type="ARBA" id="ARBA00023125"/>
    </source>
</evidence>
<evidence type="ECO:0000313" key="7">
    <source>
        <dbReference type="Proteomes" id="UP000886874"/>
    </source>
</evidence>
<reference evidence="6" key="2">
    <citation type="journal article" date="2021" name="PeerJ">
        <title>Extensive microbial diversity within the chicken gut microbiome revealed by metagenomics and culture.</title>
        <authorList>
            <person name="Gilroy R."/>
            <person name="Ravi A."/>
            <person name="Getino M."/>
            <person name="Pursley I."/>
            <person name="Horton D.L."/>
            <person name="Alikhan N.F."/>
            <person name="Baker D."/>
            <person name="Gharbi K."/>
            <person name="Hall N."/>
            <person name="Watson M."/>
            <person name="Adriaenssens E.M."/>
            <person name="Foster-Nyarko E."/>
            <person name="Jarju S."/>
            <person name="Secka A."/>
            <person name="Antonio M."/>
            <person name="Oren A."/>
            <person name="Chaudhuri R.R."/>
            <person name="La Ragione R."/>
            <person name="Hildebrand F."/>
            <person name="Pallen M.J."/>
        </authorList>
    </citation>
    <scope>NUCLEOTIDE SEQUENCE</scope>
    <source>
        <strain evidence="6">ChiSjej2B20-13462</strain>
    </source>
</reference>
<accession>A0A9D0Z895</accession>
<name>A0A9D0Z895_9FIRM</name>
<dbReference type="InterPro" id="IPR036388">
    <property type="entry name" value="WH-like_DNA-bd_sf"/>
</dbReference>
<dbReference type="InterPro" id="IPR005119">
    <property type="entry name" value="LysR_subst-bd"/>
</dbReference>
<dbReference type="PROSITE" id="PS50931">
    <property type="entry name" value="HTH_LYSR"/>
    <property type="match status" value="1"/>
</dbReference>
<reference evidence="6" key="1">
    <citation type="submission" date="2020-10" db="EMBL/GenBank/DDBJ databases">
        <authorList>
            <person name="Gilroy R."/>
        </authorList>
    </citation>
    <scope>NUCLEOTIDE SEQUENCE</scope>
    <source>
        <strain evidence="6">ChiSjej2B20-13462</strain>
    </source>
</reference>
<keyword evidence="3" id="KW-0238">DNA-binding</keyword>
<dbReference type="PANTHER" id="PTHR30346:SF28">
    <property type="entry name" value="HTH-TYPE TRANSCRIPTIONAL REGULATOR CYNR"/>
    <property type="match status" value="1"/>
</dbReference>
<dbReference type="Proteomes" id="UP000886874">
    <property type="component" value="Unassembled WGS sequence"/>
</dbReference>
<evidence type="ECO:0000256" key="4">
    <source>
        <dbReference type="ARBA" id="ARBA00023163"/>
    </source>
</evidence>
<proteinExistence type="inferred from homology"/>
<sequence>MLPKAAQNLSVSQPSITKAVQQLEQELGVTLFDRNQKPIAMTPRGQLFFERVSAILQSLQAAADEVSRLSEQARCPVRIGLSPWSGYRLKEMLADKAWAPPRHLLYNLAERSGPEVFRMLQAGSLDLGWVIDVDRPRGLRFLPLETQEICCLLPRTSPLAQRERLTFPELASEAFAMNLEAPEGASVVSLLVARACREAGFMPKVSVNLQQFLPTPEVA</sequence>
<dbReference type="InterPro" id="IPR000847">
    <property type="entry name" value="LysR_HTH_N"/>
</dbReference>